<evidence type="ECO:0000256" key="2">
    <source>
        <dbReference type="ARBA" id="ARBA00018091"/>
    </source>
</evidence>
<dbReference type="PRINTS" id="PR00232">
    <property type="entry name" value="POTXCARLCOAT"/>
</dbReference>
<evidence type="ECO:0000256" key="6">
    <source>
        <dbReference type="ARBA" id="ARBA00031336"/>
    </source>
</evidence>
<evidence type="ECO:0000256" key="7">
    <source>
        <dbReference type="SAM" id="MobiDB-lite"/>
    </source>
</evidence>
<dbReference type="Pfam" id="PF00286">
    <property type="entry name" value="Flexi_CP"/>
    <property type="match status" value="1"/>
</dbReference>
<keyword evidence="3" id="KW-1139">Helical capsid protein</keyword>
<dbReference type="GO" id="GO:0005198">
    <property type="term" value="F:structural molecule activity"/>
    <property type="evidence" value="ECO:0007669"/>
    <property type="project" value="InterPro"/>
</dbReference>
<accession>R9UAE4</accession>
<evidence type="ECO:0000256" key="4">
    <source>
        <dbReference type="ARBA" id="ARBA00022561"/>
    </source>
</evidence>
<evidence type="ECO:0000259" key="8">
    <source>
        <dbReference type="PROSITE" id="PS00418"/>
    </source>
</evidence>
<dbReference type="EMBL" id="KC432619">
    <property type="protein sequence ID" value="AGN52824.1"/>
    <property type="molecule type" value="Genomic_RNA"/>
</dbReference>
<sequence length="278" mass="31088">MSVCELSSLFKMADEYELNDDGTFKLDAANNKIPKKKATGPPPIPPRNEESPSRKSDIDILRSRRRRVNFDPKNPTSSPSREFINNIQEKDPTTLNIASDDTVKAIAADWVEHLKVPESEIFNCIFDVVWYCYHNSSSDKTKFVGRAKCNVELEELASTIRSYCSLRSFCSKYAPVIWDFAISNDIPPANWQRRKVIEGAKFAAFDFFEAVTSAAALQPVAGLVRNPTDKEMIAGASLKEISLMRDEIRRGTSSTLMTEVTGGRTGQVQPIKRIGGDE</sequence>
<protein>
    <recommendedName>
        <fullName evidence="2">Capsid protein</fullName>
    </recommendedName>
    <alternativeName>
        <fullName evidence="6">Coat protein</fullName>
    </alternativeName>
</protein>
<proteinExistence type="predicted"/>
<evidence type="ECO:0000256" key="3">
    <source>
        <dbReference type="ARBA" id="ARBA00022497"/>
    </source>
</evidence>
<reference evidence="9" key="1">
    <citation type="journal article" date="2013" name="Plant Dis.">
        <title>First Report of Cherry green ring mottle virus and Cherry necrotic rusty mottle virus in Sweet Cherry (Prunus avium) in Chile and South America.</title>
        <authorList>
            <person name="Fiore N."/>
            <person name="Zamorano A."/>
        </authorList>
    </citation>
    <scope>NUCLEOTIDE SEQUENCE</scope>
</reference>
<organism evidence="9">
    <name type="scientific">Cherry necrotic rusty mottle virus</name>
    <dbReference type="NCBI Taxonomy" id="129143"/>
    <lineage>
        <taxon>Viruses</taxon>
        <taxon>Riboviria</taxon>
        <taxon>Orthornavirae</taxon>
        <taxon>Kitrinoviricota</taxon>
        <taxon>Alsuviricetes</taxon>
        <taxon>Tymovirales</taxon>
        <taxon>Betaflexiviridae</taxon>
        <taxon>Quinvirinae</taxon>
        <taxon>Robigovirus</taxon>
        <taxon>Robigovirus necroavii</taxon>
    </lineage>
</organism>
<dbReference type="GO" id="GO:0019029">
    <property type="term" value="C:helical viral capsid"/>
    <property type="evidence" value="ECO:0007669"/>
    <property type="project" value="UniProtKB-KW"/>
</dbReference>
<dbReference type="PROSITE" id="PS00418">
    <property type="entry name" value="POTEX_CARLAVIRUS_COAT"/>
    <property type="match status" value="1"/>
</dbReference>
<feature type="region of interest" description="Disordered" evidence="7">
    <location>
        <begin position="29"/>
        <end position="56"/>
    </location>
</feature>
<feature type="domain" description="Potexviruses and carlaviruses coat protein" evidence="8">
    <location>
        <begin position="201"/>
        <end position="216"/>
    </location>
</feature>
<evidence type="ECO:0000313" key="9">
    <source>
        <dbReference type="EMBL" id="AGN52824.1"/>
    </source>
</evidence>
<keyword evidence="4 9" id="KW-0167">Capsid protein</keyword>
<evidence type="ECO:0000256" key="1">
    <source>
        <dbReference type="ARBA" id="ARBA00004328"/>
    </source>
</evidence>
<comment type="subcellular location">
    <subcellularLocation>
        <location evidence="1">Virion</location>
    </subcellularLocation>
</comment>
<keyword evidence="5" id="KW-0946">Virion</keyword>
<name>R9UAE4_9VIRU</name>
<evidence type="ECO:0000256" key="5">
    <source>
        <dbReference type="ARBA" id="ARBA00022844"/>
    </source>
</evidence>
<dbReference type="InterPro" id="IPR000052">
    <property type="entry name" value="Pltvir_coat"/>
</dbReference>
<gene>
    <name evidence="9" type="primary">CP</name>
</gene>
<feature type="compositionally biased region" description="Basic and acidic residues" evidence="7">
    <location>
        <begin position="47"/>
        <end position="56"/>
    </location>
</feature>